<sequence>MNLRPSLGQNVTPCKSIDWVRKAAPRSDGSRTDIYYGIEGTNVRLRSINEVI</sequence>
<dbReference type="AlphaFoldDB" id="A0A4Y2TYV7"/>
<comment type="caution">
    <text evidence="1">The sequence shown here is derived from an EMBL/GenBank/DDBJ whole genome shotgun (WGS) entry which is preliminary data.</text>
</comment>
<protein>
    <submittedName>
        <fullName evidence="1">Uncharacterized protein</fullName>
    </submittedName>
</protein>
<organism evidence="1 2">
    <name type="scientific">Araneus ventricosus</name>
    <name type="common">Orbweaver spider</name>
    <name type="synonym">Epeira ventricosa</name>
    <dbReference type="NCBI Taxonomy" id="182803"/>
    <lineage>
        <taxon>Eukaryota</taxon>
        <taxon>Metazoa</taxon>
        <taxon>Ecdysozoa</taxon>
        <taxon>Arthropoda</taxon>
        <taxon>Chelicerata</taxon>
        <taxon>Arachnida</taxon>
        <taxon>Araneae</taxon>
        <taxon>Araneomorphae</taxon>
        <taxon>Entelegynae</taxon>
        <taxon>Araneoidea</taxon>
        <taxon>Araneidae</taxon>
        <taxon>Araneus</taxon>
    </lineage>
</organism>
<name>A0A4Y2TYV7_ARAVE</name>
<dbReference type="Proteomes" id="UP000499080">
    <property type="component" value="Unassembled WGS sequence"/>
</dbReference>
<dbReference type="OrthoDB" id="6470993at2759"/>
<gene>
    <name evidence="1" type="ORF">AVEN_22230_1</name>
</gene>
<feature type="non-terminal residue" evidence="1">
    <location>
        <position position="52"/>
    </location>
</feature>
<accession>A0A4Y2TYV7</accession>
<keyword evidence="2" id="KW-1185">Reference proteome</keyword>
<reference evidence="1 2" key="1">
    <citation type="journal article" date="2019" name="Sci. Rep.">
        <title>Orb-weaving spider Araneus ventricosus genome elucidates the spidroin gene catalogue.</title>
        <authorList>
            <person name="Kono N."/>
            <person name="Nakamura H."/>
            <person name="Ohtoshi R."/>
            <person name="Moran D.A.P."/>
            <person name="Shinohara A."/>
            <person name="Yoshida Y."/>
            <person name="Fujiwara M."/>
            <person name="Mori M."/>
            <person name="Tomita M."/>
            <person name="Arakawa K."/>
        </authorList>
    </citation>
    <scope>NUCLEOTIDE SEQUENCE [LARGE SCALE GENOMIC DNA]</scope>
</reference>
<proteinExistence type="predicted"/>
<evidence type="ECO:0000313" key="2">
    <source>
        <dbReference type="Proteomes" id="UP000499080"/>
    </source>
</evidence>
<dbReference type="EMBL" id="BGPR01031701">
    <property type="protein sequence ID" value="GBO04904.1"/>
    <property type="molecule type" value="Genomic_DNA"/>
</dbReference>
<evidence type="ECO:0000313" key="1">
    <source>
        <dbReference type="EMBL" id="GBO04904.1"/>
    </source>
</evidence>